<dbReference type="InterPro" id="IPR001610">
    <property type="entry name" value="PAC"/>
</dbReference>
<feature type="domain" description="PAS" evidence="5">
    <location>
        <begin position="321"/>
        <end position="372"/>
    </location>
</feature>
<dbReference type="GO" id="GO:0006355">
    <property type="term" value="P:regulation of DNA-templated transcription"/>
    <property type="evidence" value="ECO:0007669"/>
    <property type="project" value="InterPro"/>
</dbReference>
<gene>
    <name evidence="9" type="ORF">ELE36_18130</name>
</gene>
<dbReference type="InterPro" id="IPR029787">
    <property type="entry name" value="Nucleotide_cyclase"/>
</dbReference>
<dbReference type="SUPFAM" id="SSF55781">
    <property type="entry name" value="GAF domain-like"/>
    <property type="match status" value="1"/>
</dbReference>
<feature type="domain" description="PAC" evidence="6">
    <location>
        <begin position="143"/>
        <end position="195"/>
    </location>
</feature>
<dbReference type="Gene3D" id="3.30.450.40">
    <property type="match status" value="1"/>
</dbReference>
<dbReference type="InterPro" id="IPR013767">
    <property type="entry name" value="PAS_fold"/>
</dbReference>
<dbReference type="InterPro" id="IPR035919">
    <property type="entry name" value="EAL_sf"/>
</dbReference>
<dbReference type="CDD" id="cd00130">
    <property type="entry name" value="PAS"/>
    <property type="match status" value="4"/>
</dbReference>
<feature type="domain" description="PAC" evidence="6">
    <location>
        <begin position="387"/>
        <end position="439"/>
    </location>
</feature>
<dbReference type="GO" id="GO:0071111">
    <property type="term" value="F:cyclic-guanylate-specific phosphodiesterase activity"/>
    <property type="evidence" value="ECO:0007669"/>
    <property type="project" value="UniProtKB-EC"/>
</dbReference>
<dbReference type="PROSITE" id="PS50112">
    <property type="entry name" value="PAS"/>
    <property type="match status" value="4"/>
</dbReference>
<dbReference type="CDD" id="cd01949">
    <property type="entry name" value="GGDEF"/>
    <property type="match status" value="1"/>
</dbReference>
<dbReference type="InterPro" id="IPR013656">
    <property type="entry name" value="PAS_4"/>
</dbReference>
<feature type="domain" description="EAL" evidence="7">
    <location>
        <begin position="913"/>
        <end position="1167"/>
    </location>
</feature>
<keyword evidence="10" id="KW-1185">Reference proteome</keyword>
<dbReference type="Gene3D" id="3.30.70.270">
    <property type="match status" value="1"/>
</dbReference>
<dbReference type="Pfam" id="PF00989">
    <property type="entry name" value="PAS"/>
    <property type="match status" value="1"/>
</dbReference>
<dbReference type="EMBL" id="CP035704">
    <property type="protein sequence ID" value="QBB72128.1"/>
    <property type="molecule type" value="Genomic_DNA"/>
</dbReference>
<comment type="cofactor">
    <cofactor evidence="1">
        <name>Mg(2+)</name>
        <dbReference type="ChEBI" id="CHEBI:18420"/>
    </cofactor>
</comment>
<dbReference type="NCBIfam" id="TIGR00229">
    <property type="entry name" value="sensory_box"/>
    <property type="match status" value="4"/>
</dbReference>
<dbReference type="Pfam" id="PF00990">
    <property type="entry name" value="GGDEF"/>
    <property type="match status" value="1"/>
</dbReference>
<dbReference type="SUPFAM" id="SSF55785">
    <property type="entry name" value="PYP-like sensor domain (PAS domain)"/>
    <property type="match status" value="4"/>
</dbReference>
<dbReference type="InterPro" id="IPR043128">
    <property type="entry name" value="Rev_trsase/Diguanyl_cyclase"/>
</dbReference>
<dbReference type="EC" id="3.1.4.52" evidence="2"/>
<feature type="domain" description="PAC" evidence="6">
    <location>
        <begin position="516"/>
        <end position="568"/>
    </location>
</feature>
<evidence type="ECO:0000313" key="9">
    <source>
        <dbReference type="EMBL" id="QBB72128.1"/>
    </source>
</evidence>
<dbReference type="SMART" id="SM00065">
    <property type="entry name" value="GAF"/>
    <property type="match status" value="1"/>
</dbReference>
<dbReference type="InterPro" id="IPR035965">
    <property type="entry name" value="PAS-like_dom_sf"/>
</dbReference>
<dbReference type="InterPro" id="IPR013655">
    <property type="entry name" value="PAS_fold_3"/>
</dbReference>
<dbReference type="Proteomes" id="UP000291562">
    <property type="component" value="Chromosome"/>
</dbReference>
<dbReference type="InterPro" id="IPR000700">
    <property type="entry name" value="PAS-assoc_C"/>
</dbReference>
<dbReference type="AlphaFoldDB" id="A0A411HNR2"/>
<feature type="domain" description="PAC" evidence="6">
    <location>
        <begin position="266"/>
        <end position="317"/>
    </location>
</feature>
<evidence type="ECO:0000313" key="10">
    <source>
        <dbReference type="Proteomes" id="UP000291562"/>
    </source>
</evidence>
<dbReference type="Pfam" id="PF08447">
    <property type="entry name" value="PAS_3"/>
    <property type="match status" value="1"/>
</dbReference>
<keyword evidence="3" id="KW-0973">c-di-GMP</keyword>
<dbReference type="PROSITE" id="PS50113">
    <property type="entry name" value="PAC"/>
    <property type="match status" value="4"/>
</dbReference>
<dbReference type="SMART" id="SM00267">
    <property type="entry name" value="GGDEF"/>
    <property type="match status" value="1"/>
</dbReference>
<reference evidence="9 10" key="1">
    <citation type="submission" date="2019-01" db="EMBL/GenBank/DDBJ databases">
        <title>Pseudolysobacter antarctica gen. nov., sp. nov., isolated from Fildes Peninsula, Antarctica.</title>
        <authorList>
            <person name="Wei Z."/>
            <person name="Peng F."/>
        </authorList>
    </citation>
    <scope>NUCLEOTIDE SEQUENCE [LARGE SCALE GENOMIC DNA]</scope>
    <source>
        <strain evidence="9 10">AQ6-296</strain>
    </source>
</reference>
<feature type="domain" description="GGDEF" evidence="8">
    <location>
        <begin position="771"/>
        <end position="904"/>
    </location>
</feature>
<dbReference type="PROSITE" id="PS50887">
    <property type="entry name" value="GGDEF"/>
    <property type="match status" value="1"/>
</dbReference>
<dbReference type="InterPro" id="IPR003018">
    <property type="entry name" value="GAF"/>
</dbReference>
<dbReference type="KEGG" id="xbc:ELE36_18130"/>
<dbReference type="SMART" id="SM00086">
    <property type="entry name" value="PAC"/>
    <property type="match status" value="4"/>
</dbReference>
<comment type="catalytic activity">
    <reaction evidence="4">
        <text>3',3'-c-di-GMP + H2O = 5'-phosphoguanylyl(3'-&gt;5')guanosine + H(+)</text>
        <dbReference type="Rhea" id="RHEA:24902"/>
        <dbReference type="ChEBI" id="CHEBI:15377"/>
        <dbReference type="ChEBI" id="CHEBI:15378"/>
        <dbReference type="ChEBI" id="CHEBI:58754"/>
        <dbReference type="ChEBI" id="CHEBI:58805"/>
        <dbReference type="EC" id="3.1.4.52"/>
    </reaction>
    <physiologicalReaction direction="left-to-right" evidence="4">
        <dbReference type="Rhea" id="RHEA:24903"/>
    </physiologicalReaction>
</comment>
<dbReference type="NCBIfam" id="TIGR00254">
    <property type="entry name" value="GGDEF"/>
    <property type="match status" value="1"/>
</dbReference>
<dbReference type="InterPro" id="IPR029016">
    <property type="entry name" value="GAF-like_dom_sf"/>
</dbReference>
<evidence type="ECO:0000259" key="7">
    <source>
        <dbReference type="PROSITE" id="PS50883"/>
    </source>
</evidence>
<dbReference type="SMART" id="SM00091">
    <property type="entry name" value="PAS"/>
    <property type="match status" value="4"/>
</dbReference>
<accession>A0A411HNR2</accession>
<dbReference type="InterPro" id="IPR000014">
    <property type="entry name" value="PAS"/>
</dbReference>
<dbReference type="GO" id="GO:0071732">
    <property type="term" value="P:cellular response to nitric oxide"/>
    <property type="evidence" value="ECO:0007669"/>
    <property type="project" value="UniProtKB-ARBA"/>
</dbReference>
<feature type="domain" description="PAS" evidence="5">
    <location>
        <begin position="70"/>
        <end position="125"/>
    </location>
</feature>
<dbReference type="CDD" id="cd01948">
    <property type="entry name" value="EAL"/>
    <property type="match status" value="1"/>
</dbReference>
<feature type="domain" description="PAS" evidence="5">
    <location>
        <begin position="440"/>
        <end position="512"/>
    </location>
</feature>
<name>A0A411HNR2_9GAMM</name>
<evidence type="ECO:0000259" key="5">
    <source>
        <dbReference type="PROSITE" id="PS50112"/>
    </source>
</evidence>
<dbReference type="InterPro" id="IPR052155">
    <property type="entry name" value="Biofilm_reg_signaling"/>
</dbReference>
<evidence type="ECO:0000256" key="4">
    <source>
        <dbReference type="ARBA" id="ARBA00051114"/>
    </source>
</evidence>
<dbReference type="Gene3D" id="2.10.70.100">
    <property type="match status" value="1"/>
</dbReference>
<dbReference type="Gene3D" id="3.20.20.450">
    <property type="entry name" value="EAL domain"/>
    <property type="match status" value="1"/>
</dbReference>
<organism evidence="9 10">
    <name type="scientific">Pseudolysobacter antarcticus</name>
    <dbReference type="NCBI Taxonomy" id="2511995"/>
    <lineage>
        <taxon>Bacteria</taxon>
        <taxon>Pseudomonadati</taxon>
        <taxon>Pseudomonadota</taxon>
        <taxon>Gammaproteobacteria</taxon>
        <taxon>Lysobacterales</taxon>
        <taxon>Rhodanobacteraceae</taxon>
        <taxon>Pseudolysobacter</taxon>
    </lineage>
</organism>
<dbReference type="InterPro" id="IPR000160">
    <property type="entry name" value="GGDEF_dom"/>
</dbReference>
<dbReference type="Pfam" id="PF01590">
    <property type="entry name" value="GAF"/>
    <property type="match status" value="1"/>
</dbReference>
<dbReference type="Pfam" id="PF08448">
    <property type="entry name" value="PAS_4"/>
    <property type="match status" value="1"/>
</dbReference>
<dbReference type="InterPro" id="IPR001633">
    <property type="entry name" value="EAL_dom"/>
</dbReference>
<dbReference type="OrthoDB" id="9804951at2"/>
<dbReference type="FunFam" id="3.20.20.450:FF:000001">
    <property type="entry name" value="Cyclic di-GMP phosphodiesterase yahA"/>
    <property type="match status" value="1"/>
</dbReference>
<evidence type="ECO:0000256" key="1">
    <source>
        <dbReference type="ARBA" id="ARBA00001946"/>
    </source>
</evidence>
<dbReference type="RefSeq" id="WP_129835797.1">
    <property type="nucleotide sequence ID" value="NZ_CP035704.1"/>
</dbReference>
<dbReference type="PANTHER" id="PTHR44757">
    <property type="entry name" value="DIGUANYLATE CYCLASE DGCP"/>
    <property type="match status" value="1"/>
</dbReference>
<dbReference type="SUPFAM" id="SSF141868">
    <property type="entry name" value="EAL domain-like"/>
    <property type="match status" value="1"/>
</dbReference>
<evidence type="ECO:0000259" key="8">
    <source>
        <dbReference type="PROSITE" id="PS50887"/>
    </source>
</evidence>
<dbReference type="SUPFAM" id="SSF55073">
    <property type="entry name" value="Nucleotide cyclase"/>
    <property type="match status" value="1"/>
</dbReference>
<dbReference type="Gene3D" id="3.30.450.20">
    <property type="entry name" value="PAS domain"/>
    <property type="match status" value="4"/>
</dbReference>
<dbReference type="FunFam" id="3.30.70.270:FF:000001">
    <property type="entry name" value="Diguanylate cyclase domain protein"/>
    <property type="match status" value="1"/>
</dbReference>
<evidence type="ECO:0000256" key="2">
    <source>
        <dbReference type="ARBA" id="ARBA00012282"/>
    </source>
</evidence>
<dbReference type="PANTHER" id="PTHR44757:SF2">
    <property type="entry name" value="BIOFILM ARCHITECTURE MAINTENANCE PROTEIN MBAA"/>
    <property type="match status" value="1"/>
</dbReference>
<dbReference type="SMART" id="SM00052">
    <property type="entry name" value="EAL"/>
    <property type="match status" value="1"/>
</dbReference>
<evidence type="ECO:0000259" key="6">
    <source>
        <dbReference type="PROSITE" id="PS50113"/>
    </source>
</evidence>
<proteinExistence type="predicted"/>
<feature type="domain" description="PAS" evidence="5">
    <location>
        <begin position="192"/>
        <end position="262"/>
    </location>
</feature>
<dbReference type="Pfam" id="PF13426">
    <property type="entry name" value="PAS_9"/>
    <property type="match status" value="1"/>
</dbReference>
<protein>
    <recommendedName>
        <fullName evidence="2">cyclic-guanylate-specific phosphodiesterase</fullName>
        <ecNumber evidence="2">3.1.4.52</ecNumber>
    </recommendedName>
</protein>
<evidence type="ECO:0000256" key="3">
    <source>
        <dbReference type="ARBA" id="ARBA00022636"/>
    </source>
</evidence>
<dbReference type="Pfam" id="PF00563">
    <property type="entry name" value="EAL"/>
    <property type="match status" value="1"/>
</dbReference>
<sequence length="1180" mass="132422">MTISSPSRQSALSSADTIARIKALIGQLEIDDVLRAAIEFALGEASLDPASGDSNLLSVLHQTLDALRESNRRFHDMLDNVELISVILSPAGTITFCNDYLLQLTGWARNDLLGKNWFEMFVPPELALHKVHSVLLTGATEPRHHINEIVTRWGERRIIQWNNSLLRSAAGEVTGTVSIGADVTERVQREQDLQRFRLVMDATADAIYLVDRISMRVIDVNGAACRMLGYDREEILALSPEQIYSFDREQLMRNWDRLIELGNAADIIETSHLRKDGSWVQVEVERRAVRTDDNSWIIVGVARDISLRKQAEDELRFQALLLNTVGEALVASDRLGNIRYWNAQAEQLYGWSASEVIGQNMACILFTDPLHEFAVTILPEVSQGQTWRGENAAQRKDGTRLYVQLSVAPVQDAAKQLTGLICVSRDISKRRATERALRRSNERFELVTRATNDIVWDWDVSTDTLWWSENMGSTLGYDRLDLDRGMESWYEPLHPDDYERVEGGVQAAIDSDAVSWQDEYRFRHNDGHYLAIFDRGFVIRDKSGKAIRMIGAMMDITARKKAEIENRQHAMQQSLLAEFGQKALASTNLDTIMDEAAVVVAKGLEVEFCRAMQLSADGTSLIFKAGCGWNDRWLRRSVPLNDPEARKRYELHLHANGPIVIDDFSTETRFVPSSTLTDHQIASAVEVLIRGPSGIYGLVGAYSRERSAFSPEKVNFLRSISITLGTAVERVRSDERVAYLAQFDTLTGLPNRHLFHDRMAQTLSQAERNNWYAGVVYIDVDRFKIVNDTYGHAIGDALLTEVAQRLRNCIRSGDTVGRLGGDEFAIVLSDLANVYDANTVAQKILDALAQPFKLDAYETYVTASLGISLYPSDGIDADTLLKNADTAMYRAKEQGRNNFEFYTPVLNQRATRRIGIERELRHAIELNQLELFYQPQISLENGQIVAAEALIRWRHPQRGLLGPSEFIGIAEESGLIVPIGQWVVETACTQTMLWHQAGHSALTIAVNVSPAEIRRGNVPEQIRAALDRSGLKPQNFEVEITESMAMDSAESFIDTLRTLKNVGVMIAIDDFGTGYSNLSYLKRFPIDTIKIDQTFIRDIVTDTDDAVIVRAIIAMAHQLKLDVVAEGVETEAQATFLRRNQIDLVQGFLFSAAIDANAFGQLLDRRKSGQPQFRIFPTAP</sequence>
<dbReference type="PROSITE" id="PS50883">
    <property type="entry name" value="EAL"/>
    <property type="match status" value="1"/>
</dbReference>